<gene>
    <name evidence="1" type="ORF">ACFFGA_13295</name>
</gene>
<comment type="caution">
    <text evidence="1">The sequence shown here is derived from an EMBL/GenBank/DDBJ whole genome shotgun (WGS) entry which is preliminary data.</text>
</comment>
<protein>
    <submittedName>
        <fullName evidence="1">DUF4856 domain-containing protein</fullName>
    </submittedName>
</protein>
<dbReference type="Pfam" id="PF16148">
    <property type="entry name" value="DUF4856"/>
    <property type="match status" value="1"/>
</dbReference>
<accession>A0ABV6QBB8</accession>
<name>A0ABV6QBB8_9FLAO</name>
<sequence>MGCLLMSCSSNDDSSSNDGLNAPATYQFTREGSTTVNYSDQITAIIMAEEFVSALIDNGKTEVELNGMFTNTGNHFSTSALNQSTLRLRNSVADSYDFFASNTATADAIKSDFDTWITEQVNGVFPNWNSTASAGTSGMLFEADGLTERRVDAKGLQVHQAINKALLGGFFVDQILNNNLSRAVLDAGTNRIDNDNLVLVSGRNYTAMEHLWDEAFGLIYGKDNAQNPQLLQDFFLNKYISRVENDPDFEGIADDIYDAFKLGRAAIVAKDYDVRDEQIEIIREKISEIIANRCVYYLRQGKNNLITDKANAFHDLSEGYGFIVSLQFTRKTNALSPYFTKSEVDAYLDQMMVGNGFWDVEEATLNQIAFDIASRFNFTVEQAEN</sequence>
<dbReference type="RefSeq" id="WP_386064815.1">
    <property type="nucleotide sequence ID" value="NZ_JBHLTQ010000006.1"/>
</dbReference>
<organism evidence="1 2">
    <name type="scientific">Winogradskyella pulchriflava</name>
    <dbReference type="NCBI Taxonomy" id="1110688"/>
    <lineage>
        <taxon>Bacteria</taxon>
        <taxon>Pseudomonadati</taxon>
        <taxon>Bacteroidota</taxon>
        <taxon>Flavobacteriia</taxon>
        <taxon>Flavobacteriales</taxon>
        <taxon>Flavobacteriaceae</taxon>
        <taxon>Winogradskyella</taxon>
    </lineage>
</organism>
<evidence type="ECO:0000313" key="2">
    <source>
        <dbReference type="Proteomes" id="UP001589832"/>
    </source>
</evidence>
<reference evidence="1 2" key="1">
    <citation type="submission" date="2024-09" db="EMBL/GenBank/DDBJ databases">
        <authorList>
            <person name="Sun Q."/>
            <person name="Mori K."/>
        </authorList>
    </citation>
    <scope>NUCLEOTIDE SEQUENCE [LARGE SCALE GENOMIC DNA]</scope>
    <source>
        <strain evidence="1 2">NCAIM B.02481</strain>
    </source>
</reference>
<dbReference type="InterPro" id="IPR032331">
    <property type="entry name" value="DUF4856"/>
</dbReference>
<proteinExistence type="predicted"/>
<evidence type="ECO:0000313" key="1">
    <source>
        <dbReference type="EMBL" id="MFC0605539.1"/>
    </source>
</evidence>
<dbReference type="Proteomes" id="UP001589832">
    <property type="component" value="Unassembled WGS sequence"/>
</dbReference>
<keyword evidence="2" id="KW-1185">Reference proteome</keyword>
<dbReference type="EMBL" id="JBHLTQ010000006">
    <property type="protein sequence ID" value="MFC0605539.1"/>
    <property type="molecule type" value="Genomic_DNA"/>
</dbReference>